<gene>
    <name evidence="2" type="ORF">FD755_002754</name>
</gene>
<dbReference type="Proteomes" id="UP000326062">
    <property type="component" value="Chromosome 1"/>
</dbReference>
<evidence type="ECO:0000313" key="3">
    <source>
        <dbReference type="Proteomes" id="UP000326062"/>
    </source>
</evidence>
<feature type="signal peptide" evidence="1">
    <location>
        <begin position="1"/>
        <end position="24"/>
    </location>
</feature>
<keyword evidence="3" id="KW-1185">Reference proteome</keyword>
<evidence type="ECO:0000313" key="2">
    <source>
        <dbReference type="EMBL" id="KAB0387798.1"/>
    </source>
</evidence>
<keyword evidence="1" id="KW-0732">Signal</keyword>
<organism evidence="2 3">
    <name type="scientific">Muntiacus reevesi</name>
    <name type="common">Reeves' muntjac</name>
    <name type="synonym">Cervus reevesi</name>
    <dbReference type="NCBI Taxonomy" id="9886"/>
    <lineage>
        <taxon>Eukaryota</taxon>
        <taxon>Metazoa</taxon>
        <taxon>Chordata</taxon>
        <taxon>Craniata</taxon>
        <taxon>Vertebrata</taxon>
        <taxon>Euteleostomi</taxon>
        <taxon>Mammalia</taxon>
        <taxon>Eutheria</taxon>
        <taxon>Laurasiatheria</taxon>
        <taxon>Artiodactyla</taxon>
        <taxon>Ruminantia</taxon>
        <taxon>Pecora</taxon>
        <taxon>Cervidae</taxon>
        <taxon>Muntiacinae</taxon>
        <taxon>Muntiacus</taxon>
    </lineage>
</organism>
<feature type="chain" id="PRO_5023884642" evidence="1">
    <location>
        <begin position="25"/>
        <end position="45"/>
    </location>
</feature>
<sequence length="45" mass="4742">MRLTHICCCCLLYQLGVLSNGVVAESPPFTAHGTPPGQSVNPKSN</sequence>
<comment type="caution">
    <text evidence="2">The sequence shown here is derived from an EMBL/GenBank/DDBJ whole genome shotgun (WGS) entry which is preliminary data.</text>
</comment>
<dbReference type="AlphaFoldDB" id="A0A5J5N574"/>
<proteinExistence type="predicted"/>
<evidence type="ECO:0000256" key="1">
    <source>
        <dbReference type="SAM" id="SignalP"/>
    </source>
</evidence>
<dbReference type="EMBL" id="VCEB01000001">
    <property type="protein sequence ID" value="KAB0387798.1"/>
    <property type="molecule type" value="Genomic_DNA"/>
</dbReference>
<reference evidence="2 3" key="1">
    <citation type="submission" date="2019-06" db="EMBL/GenBank/DDBJ databases">
        <title>Discovery of a novel chromosome fission-fusion reversal in muntjac.</title>
        <authorList>
            <person name="Mudd A.B."/>
            <person name="Bredeson J.V."/>
            <person name="Baum R."/>
            <person name="Hockemeyer D."/>
            <person name="Rokhsar D.S."/>
        </authorList>
    </citation>
    <scope>NUCLEOTIDE SEQUENCE [LARGE SCALE GENOMIC DNA]</scope>
    <source>
        <strain evidence="2">UCam_UCB_Mr</strain>
        <tissue evidence="2">Fibroblast cell line</tissue>
    </source>
</reference>
<protein>
    <submittedName>
        <fullName evidence="2">Uncharacterized protein</fullName>
    </submittedName>
</protein>
<name>A0A5J5N574_MUNRE</name>
<accession>A0A5J5N574</accession>